<dbReference type="EMBL" id="SEKV01001033">
    <property type="protein sequence ID" value="TFY52148.1"/>
    <property type="molecule type" value="Genomic_DNA"/>
</dbReference>
<feature type="compositionally biased region" description="Polar residues" evidence="1">
    <location>
        <begin position="271"/>
        <end position="286"/>
    </location>
</feature>
<protein>
    <submittedName>
        <fullName evidence="3">Uncharacterized protein</fullName>
    </submittedName>
</protein>
<dbReference type="AlphaFoldDB" id="A0A4Y9XQU4"/>
<keyword evidence="2" id="KW-0472">Membrane</keyword>
<reference evidence="3 4" key="1">
    <citation type="submission" date="2019-01" db="EMBL/GenBank/DDBJ databases">
        <title>Genome sequencing of the rare red list fungi Fomitopsis rosea.</title>
        <authorList>
            <person name="Buettner E."/>
            <person name="Kellner H."/>
        </authorList>
    </citation>
    <scope>NUCLEOTIDE SEQUENCE [LARGE SCALE GENOMIC DNA]</scope>
    <source>
        <strain evidence="3 4">DSM 105464</strain>
    </source>
</reference>
<comment type="caution">
    <text evidence="3">The sequence shown here is derived from an EMBL/GenBank/DDBJ whole genome shotgun (WGS) entry which is preliminary data.</text>
</comment>
<sequence>MSFNFNVFGAVTGGLGFLLAILQYLLFVTFRPSRVLRALEESLDSLQNVLVDVQRDGIPDDDFSLGWAGAQTRLDRTRTRMLRCEVNSLASVTSEINAIMCGLTCKLFSLRRKTYSLLAEVAVAELFERQRQEDHMLDNQFSNTRGWLFFGHELNIKRKCYCGNVSNSSGSALVYSNDMYCSAADEAAPIAHTRHKNKPIGVLHLDQGLSTRVAIGVSTGHNESTEMGVRSTSSGESVPRRDDVPEDSSPLASGSSQNSMFLPGDAATASIEASPSEPQHVFTDSM</sequence>
<organism evidence="3 4">
    <name type="scientific">Rhodofomes roseus</name>
    <dbReference type="NCBI Taxonomy" id="34475"/>
    <lineage>
        <taxon>Eukaryota</taxon>
        <taxon>Fungi</taxon>
        <taxon>Dikarya</taxon>
        <taxon>Basidiomycota</taxon>
        <taxon>Agaricomycotina</taxon>
        <taxon>Agaricomycetes</taxon>
        <taxon>Polyporales</taxon>
        <taxon>Rhodofomes</taxon>
    </lineage>
</organism>
<feature type="compositionally biased region" description="Polar residues" evidence="1">
    <location>
        <begin position="250"/>
        <end position="260"/>
    </location>
</feature>
<gene>
    <name evidence="3" type="ORF">EVJ58_g10173</name>
</gene>
<evidence type="ECO:0000313" key="4">
    <source>
        <dbReference type="Proteomes" id="UP000298390"/>
    </source>
</evidence>
<evidence type="ECO:0000256" key="2">
    <source>
        <dbReference type="SAM" id="Phobius"/>
    </source>
</evidence>
<keyword evidence="2" id="KW-0812">Transmembrane</keyword>
<keyword evidence="2" id="KW-1133">Transmembrane helix</keyword>
<feature type="transmembrane region" description="Helical" evidence="2">
    <location>
        <begin position="6"/>
        <end position="27"/>
    </location>
</feature>
<accession>A0A4Y9XQU4</accession>
<feature type="region of interest" description="Disordered" evidence="1">
    <location>
        <begin position="219"/>
        <end position="286"/>
    </location>
</feature>
<evidence type="ECO:0000313" key="3">
    <source>
        <dbReference type="EMBL" id="TFY52148.1"/>
    </source>
</evidence>
<dbReference type="Proteomes" id="UP000298390">
    <property type="component" value="Unassembled WGS sequence"/>
</dbReference>
<proteinExistence type="predicted"/>
<name>A0A4Y9XQU4_9APHY</name>
<evidence type="ECO:0000256" key="1">
    <source>
        <dbReference type="SAM" id="MobiDB-lite"/>
    </source>
</evidence>